<reference evidence="2" key="1">
    <citation type="submission" date="2022-11" db="UniProtKB">
        <authorList>
            <consortium name="WormBaseParasite"/>
        </authorList>
    </citation>
    <scope>IDENTIFICATION</scope>
</reference>
<dbReference type="AlphaFoldDB" id="A0A915KC75"/>
<dbReference type="Proteomes" id="UP000887565">
    <property type="component" value="Unplaced"/>
</dbReference>
<keyword evidence="1" id="KW-1185">Reference proteome</keyword>
<evidence type="ECO:0000313" key="1">
    <source>
        <dbReference type="Proteomes" id="UP000887565"/>
    </source>
</evidence>
<organism evidence="1 2">
    <name type="scientific">Romanomermis culicivorax</name>
    <name type="common">Nematode worm</name>
    <dbReference type="NCBI Taxonomy" id="13658"/>
    <lineage>
        <taxon>Eukaryota</taxon>
        <taxon>Metazoa</taxon>
        <taxon>Ecdysozoa</taxon>
        <taxon>Nematoda</taxon>
        <taxon>Enoplea</taxon>
        <taxon>Dorylaimia</taxon>
        <taxon>Mermithida</taxon>
        <taxon>Mermithoidea</taxon>
        <taxon>Mermithidae</taxon>
        <taxon>Romanomermis</taxon>
    </lineage>
</organism>
<dbReference type="WBParaSite" id="nRc.2.0.1.t35970-RA">
    <property type="protein sequence ID" value="nRc.2.0.1.t35970-RA"/>
    <property type="gene ID" value="nRc.2.0.1.g35970"/>
</dbReference>
<evidence type="ECO:0000313" key="2">
    <source>
        <dbReference type="WBParaSite" id="nRc.2.0.1.t35970-RA"/>
    </source>
</evidence>
<sequence>MNNQNDKTWFYSTPCISQHHENPIRLDDNSLWMINGVDEADKNCGNGSGANVSGGHMAPFPPGPPSLLLLEEDLQKVCQRSQTTTAALSPISSPDIKRSRAAFFDHQRQRYDREWRVQPRTAASGVKQQVRPGSTNFRVKSRSGRLDLGLGLA</sequence>
<protein>
    <submittedName>
        <fullName evidence="2">Uncharacterized protein</fullName>
    </submittedName>
</protein>
<proteinExistence type="predicted"/>
<name>A0A915KC75_ROMCU</name>
<accession>A0A915KC75</accession>